<dbReference type="AlphaFoldDB" id="A0A2L0EWM7"/>
<evidence type="ECO:0000313" key="7">
    <source>
        <dbReference type="EMBL" id="AUX43702.1"/>
    </source>
</evidence>
<protein>
    <recommendedName>
        <fullName evidence="6">Protein kinase domain-containing protein</fullName>
    </recommendedName>
</protein>
<dbReference type="GO" id="GO:0004674">
    <property type="term" value="F:protein serine/threonine kinase activity"/>
    <property type="evidence" value="ECO:0007669"/>
    <property type="project" value="TreeGrafter"/>
</dbReference>
<dbReference type="Proteomes" id="UP000238348">
    <property type="component" value="Chromosome"/>
</dbReference>
<dbReference type="InterPro" id="IPR027417">
    <property type="entry name" value="P-loop_NTPase"/>
</dbReference>
<feature type="region of interest" description="Disordered" evidence="5">
    <location>
        <begin position="128"/>
        <end position="157"/>
    </location>
</feature>
<keyword evidence="4" id="KW-0067">ATP-binding</keyword>
<keyword evidence="3" id="KW-0418">Kinase</keyword>
<dbReference type="Gene3D" id="3.40.50.300">
    <property type="entry name" value="P-loop containing nucleotide triphosphate hydrolases"/>
    <property type="match status" value="1"/>
</dbReference>
<sequence>MDGTREGSNTTTGILLGTPHYMSPEQIQNSYEVDKRSDIYSLGATLYETISGRKPFSGDISSILQTKILYMPPPLSSVASVSPALNAVVMRCLDLDRNNRFPNATSLQQALYETPEFAENPRLYMDIGAREPSPEGAPADGVRTTEAPSTSTSGPEATLRLSATLVVAKEEASLAAGRNPLPFAAIPPGGALRLTSSAAEAVPPPRIRERPRLPSEKPLRAELIDYLGQAGLRAIASERGLIHLERRPESRLPDVELAAMLLDEGDDVEAPQVTLDTLSFQRRASSLYELSGTPERPIHVIAVFRGNPGAGIYRQWHDLLQTRHVRVLPLSPNELRAHVQCGSAARHVLSLLQRPASNTFQLEGPVEREVDFFGSSGLLGELVARLAGGGQSFGVFGLKKWGTTSFLRRLRMELKDHVTAWVDVTGLLNVSAAEVMSTLYEDFSRELRRKAPGAPASSLSPHERHDGRAAAEALRRLLWAYHEAHAGGGPIFFLDGVDELTRGRSCAIDDLQVLCRSLYSFMSLEPRAILVFAGAEDDIVSRQTIGTGEMRFENPFWARVDRYCAPLFDENELGEFFRAAGALAGLQFKREALEEAYRITGGHKYLCRLLGSELHRRQAGAAASRSIDLKDVQECTMPLIAECSDYFSRLLLDAPPWTGELLSQLSKGPVSERDLLSLNHGNRSMHRLRALRFSVMHGLARKEPGGSYRLAIGLMGEWLQWSSPSAFREQGLADGVRGESTAARAFKEAEAHRSKHEAETRIENGPTTEERIELRRMIVDRFQPSELELLADNLGVELMAVTSPQRPLPNQALDLVRWASQHGQFGRLRQLVQHHRYGGPD</sequence>
<feature type="domain" description="Protein kinase" evidence="6">
    <location>
        <begin position="1"/>
        <end position="112"/>
    </location>
</feature>
<name>A0A2L0EWM7_SORCE</name>
<accession>A0A2L0EWM7</accession>
<evidence type="ECO:0000256" key="5">
    <source>
        <dbReference type="SAM" id="MobiDB-lite"/>
    </source>
</evidence>
<dbReference type="GO" id="GO:0005524">
    <property type="term" value="F:ATP binding"/>
    <property type="evidence" value="ECO:0007669"/>
    <property type="project" value="UniProtKB-KW"/>
</dbReference>
<dbReference type="PANTHER" id="PTHR43289">
    <property type="entry name" value="MITOGEN-ACTIVATED PROTEIN KINASE KINASE KINASE 20-RELATED"/>
    <property type="match status" value="1"/>
</dbReference>
<dbReference type="SUPFAM" id="SSF56112">
    <property type="entry name" value="Protein kinase-like (PK-like)"/>
    <property type="match status" value="1"/>
</dbReference>
<dbReference type="InterPro" id="IPR000719">
    <property type="entry name" value="Prot_kinase_dom"/>
</dbReference>
<dbReference type="PROSITE" id="PS50011">
    <property type="entry name" value="PROTEIN_KINASE_DOM"/>
    <property type="match status" value="1"/>
</dbReference>
<evidence type="ECO:0000313" key="8">
    <source>
        <dbReference type="Proteomes" id="UP000238348"/>
    </source>
</evidence>
<proteinExistence type="predicted"/>
<evidence type="ECO:0000256" key="1">
    <source>
        <dbReference type="ARBA" id="ARBA00022679"/>
    </source>
</evidence>
<keyword evidence="2" id="KW-0547">Nucleotide-binding</keyword>
<dbReference type="InterPro" id="IPR011009">
    <property type="entry name" value="Kinase-like_dom_sf"/>
</dbReference>
<organism evidence="7 8">
    <name type="scientific">Sorangium cellulosum</name>
    <name type="common">Polyangium cellulosum</name>
    <dbReference type="NCBI Taxonomy" id="56"/>
    <lineage>
        <taxon>Bacteria</taxon>
        <taxon>Pseudomonadati</taxon>
        <taxon>Myxococcota</taxon>
        <taxon>Polyangia</taxon>
        <taxon>Polyangiales</taxon>
        <taxon>Polyangiaceae</taxon>
        <taxon>Sorangium</taxon>
    </lineage>
</organism>
<dbReference type="Gene3D" id="1.10.510.10">
    <property type="entry name" value="Transferase(Phosphotransferase) domain 1"/>
    <property type="match status" value="1"/>
</dbReference>
<feature type="compositionally biased region" description="Polar residues" evidence="5">
    <location>
        <begin position="146"/>
        <end position="155"/>
    </location>
</feature>
<dbReference type="SUPFAM" id="SSF52540">
    <property type="entry name" value="P-loop containing nucleoside triphosphate hydrolases"/>
    <property type="match status" value="1"/>
</dbReference>
<dbReference type="Pfam" id="PF00069">
    <property type="entry name" value="Pkinase"/>
    <property type="match status" value="1"/>
</dbReference>
<reference evidence="7 8" key="1">
    <citation type="submission" date="2015-09" db="EMBL/GenBank/DDBJ databases">
        <title>Sorangium comparison.</title>
        <authorList>
            <person name="Zaburannyi N."/>
            <person name="Bunk B."/>
            <person name="Overmann J."/>
            <person name="Mueller R."/>
        </authorList>
    </citation>
    <scope>NUCLEOTIDE SEQUENCE [LARGE SCALE GENOMIC DNA]</scope>
    <source>
        <strain evidence="7 8">So ce26</strain>
    </source>
</reference>
<dbReference type="PANTHER" id="PTHR43289:SF6">
    <property type="entry name" value="SERINE_THREONINE-PROTEIN KINASE NEKL-3"/>
    <property type="match status" value="1"/>
</dbReference>
<dbReference type="EMBL" id="CP012673">
    <property type="protein sequence ID" value="AUX43702.1"/>
    <property type="molecule type" value="Genomic_DNA"/>
</dbReference>
<evidence type="ECO:0000259" key="6">
    <source>
        <dbReference type="PROSITE" id="PS50011"/>
    </source>
</evidence>
<evidence type="ECO:0000256" key="4">
    <source>
        <dbReference type="ARBA" id="ARBA00022840"/>
    </source>
</evidence>
<gene>
    <name evidence="7" type="ORF">SOCE26_051550</name>
</gene>
<keyword evidence="1" id="KW-0808">Transferase</keyword>
<evidence type="ECO:0000256" key="2">
    <source>
        <dbReference type="ARBA" id="ARBA00022741"/>
    </source>
</evidence>
<evidence type="ECO:0000256" key="3">
    <source>
        <dbReference type="ARBA" id="ARBA00022777"/>
    </source>
</evidence>